<dbReference type="PROSITE" id="PS52040">
    <property type="entry name" value="TOPO_IIA"/>
    <property type="match status" value="1"/>
</dbReference>
<dbReference type="PANTHER" id="PTHR43493:SF5">
    <property type="entry name" value="DNA GYRASE SUBUNIT A, CHLOROPLASTIC_MITOCHONDRIAL"/>
    <property type="match status" value="1"/>
</dbReference>
<evidence type="ECO:0000256" key="1">
    <source>
        <dbReference type="ARBA" id="ARBA00000185"/>
    </source>
</evidence>
<proteinExistence type="inferred from homology"/>
<dbReference type="InterPro" id="IPR013760">
    <property type="entry name" value="Topo_IIA-like_dom_sf"/>
</dbReference>
<dbReference type="InterPro" id="IPR050220">
    <property type="entry name" value="Type_II_DNA_Topoisomerases"/>
</dbReference>
<dbReference type="GO" id="GO:0005524">
    <property type="term" value="F:ATP binding"/>
    <property type="evidence" value="ECO:0007669"/>
    <property type="project" value="InterPro"/>
</dbReference>
<dbReference type="SMART" id="SM00434">
    <property type="entry name" value="TOP4c"/>
    <property type="match status" value="1"/>
</dbReference>
<feature type="active site" description="O-(5'-phospho-DNA)-tyrosine intermediate" evidence="6">
    <location>
        <position position="99"/>
    </location>
</feature>
<evidence type="ECO:0000256" key="6">
    <source>
        <dbReference type="PROSITE-ProRule" id="PRU01384"/>
    </source>
</evidence>
<sequence>YAMSVIVARALPDVRDGLKPVQRRILYVMHEMGLHPNAPYKKSARIVGEVLGKFHPHGDMAVYEALARMAQDFTMRYPLVDGQGNFGSVDGDPPAAMRYTEARLTPMAEELLADLEKETVEWADNFDGSLREPVVLPAKAPQLLINGASGIAVGMATNIPPHNLQEVCDAL</sequence>
<feature type="domain" description="Topo IIA-type catalytic" evidence="7">
    <location>
        <begin position="11"/>
        <end position="171"/>
    </location>
</feature>
<evidence type="ECO:0000313" key="9">
    <source>
        <dbReference type="Proteomes" id="UP000197025"/>
    </source>
</evidence>
<evidence type="ECO:0000256" key="5">
    <source>
        <dbReference type="ARBA" id="ARBA00023235"/>
    </source>
</evidence>
<name>A0A212RJV6_9CHLR</name>
<comment type="similarity">
    <text evidence="2">Belongs to the type II topoisomerase GyrA/ParC subunit family.</text>
</comment>
<keyword evidence="9" id="KW-1185">Reference proteome</keyword>
<dbReference type="InterPro" id="IPR002205">
    <property type="entry name" value="Topo_IIA_dom_A"/>
</dbReference>
<dbReference type="GO" id="GO:0009330">
    <property type="term" value="C:DNA topoisomerase type II (double strand cut, ATP-hydrolyzing) complex"/>
    <property type="evidence" value="ECO:0007669"/>
    <property type="project" value="TreeGrafter"/>
</dbReference>
<dbReference type="GO" id="GO:0034335">
    <property type="term" value="F:DNA negative supercoiling activity"/>
    <property type="evidence" value="ECO:0007669"/>
    <property type="project" value="UniProtKB-ARBA"/>
</dbReference>
<keyword evidence="4 6" id="KW-0238">DNA-binding</keyword>
<evidence type="ECO:0000313" key="8">
    <source>
        <dbReference type="EMBL" id="SNB72679.1"/>
    </source>
</evidence>
<evidence type="ECO:0000256" key="2">
    <source>
        <dbReference type="ARBA" id="ARBA00008263"/>
    </source>
</evidence>
<dbReference type="EMBL" id="FYEK01000062">
    <property type="protein sequence ID" value="SNB72679.1"/>
    <property type="molecule type" value="Genomic_DNA"/>
</dbReference>
<dbReference type="RefSeq" id="WP_320410130.1">
    <property type="nucleotide sequence ID" value="NZ_FYEK01000062.1"/>
</dbReference>
<gene>
    <name evidence="8" type="ORF">SAMN02746019_00016310</name>
</gene>
<dbReference type="Proteomes" id="UP000197025">
    <property type="component" value="Unassembled WGS sequence"/>
</dbReference>
<comment type="catalytic activity">
    <reaction evidence="1 6">
        <text>ATP-dependent breakage, passage and rejoining of double-stranded DNA.</text>
        <dbReference type="EC" id="5.6.2.2"/>
    </reaction>
</comment>
<dbReference type="InParanoid" id="A0A212RJV6"/>
<protein>
    <submittedName>
        <fullName evidence="8">Type IIA topoisomerase (DNA gyrase/topo II, topoisomerase IV), A subunit</fullName>
    </submittedName>
</protein>
<dbReference type="InterPro" id="IPR013758">
    <property type="entry name" value="Topo_IIA_A/C_ab"/>
</dbReference>
<dbReference type="GO" id="GO:0006265">
    <property type="term" value="P:DNA topological change"/>
    <property type="evidence" value="ECO:0007669"/>
    <property type="project" value="UniProtKB-UniRule"/>
</dbReference>
<dbReference type="GO" id="GO:0003677">
    <property type="term" value="F:DNA binding"/>
    <property type="evidence" value="ECO:0007669"/>
    <property type="project" value="UniProtKB-UniRule"/>
</dbReference>
<feature type="non-terminal residue" evidence="8">
    <location>
        <position position="1"/>
    </location>
</feature>
<feature type="non-terminal residue" evidence="8">
    <location>
        <position position="171"/>
    </location>
</feature>
<dbReference type="PANTHER" id="PTHR43493">
    <property type="entry name" value="DNA GYRASE/TOPOISOMERASE SUBUNIT A"/>
    <property type="match status" value="1"/>
</dbReference>
<dbReference type="Pfam" id="PF00521">
    <property type="entry name" value="DNA_topoisoIV"/>
    <property type="match status" value="1"/>
</dbReference>
<keyword evidence="5 6" id="KW-0413">Isomerase</keyword>
<reference evidence="9" key="1">
    <citation type="submission" date="2017-06" db="EMBL/GenBank/DDBJ databases">
        <authorList>
            <person name="Varghese N."/>
            <person name="Submissions S."/>
        </authorList>
    </citation>
    <scope>NUCLEOTIDE SEQUENCE [LARGE SCALE GENOMIC DNA]</scope>
    <source>
        <strain evidence="9">JAD2</strain>
    </source>
</reference>
<evidence type="ECO:0000256" key="4">
    <source>
        <dbReference type="ARBA" id="ARBA00023125"/>
    </source>
</evidence>
<evidence type="ECO:0000259" key="7">
    <source>
        <dbReference type="PROSITE" id="PS52040"/>
    </source>
</evidence>
<organism evidence="8 9">
    <name type="scientific">Thermoflexus hugenholtzii JAD2</name>
    <dbReference type="NCBI Taxonomy" id="877466"/>
    <lineage>
        <taxon>Bacteria</taxon>
        <taxon>Bacillati</taxon>
        <taxon>Chloroflexota</taxon>
        <taxon>Thermoflexia</taxon>
        <taxon>Thermoflexales</taxon>
        <taxon>Thermoflexaceae</taxon>
        <taxon>Thermoflexus</taxon>
    </lineage>
</organism>
<dbReference type="AlphaFoldDB" id="A0A212RJV6"/>
<accession>A0A212RJV6</accession>
<dbReference type="Gene3D" id="3.90.199.10">
    <property type="entry name" value="Topoisomerase II, domain 5"/>
    <property type="match status" value="1"/>
</dbReference>
<evidence type="ECO:0000256" key="3">
    <source>
        <dbReference type="ARBA" id="ARBA00023029"/>
    </source>
</evidence>
<keyword evidence="3 6" id="KW-0799">Topoisomerase</keyword>
<dbReference type="SUPFAM" id="SSF56719">
    <property type="entry name" value="Type II DNA topoisomerase"/>
    <property type="match status" value="1"/>
</dbReference>